<evidence type="ECO:0000313" key="4">
    <source>
        <dbReference type="Proteomes" id="UP000694428"/>
    </source>
</evidence>
<proteinExistence type="predicted"/>
<feature type="coiled-coil region" evidence="2">
    <location>
        <begin position="49"/>
        <end position="128"/>
    </location>
</feature>
<protein>
    <submittedName>
        <fullName evidence="3">Coiled-coil domain containing 146</fullName>
    </submittedName>
</protein>
<organism evidence="3 4">
    <name type="scientific">Pavo cristatus</name>
    <name type="common">Indian peafowl</name>
    <name type="synonym">Blue peafowl</name>
    <dbReference type="NCBI Taxonomy" id="9049"/>
    <lineage>
        <taxon>Eukaryota</taxon>
        <taxon>Metazoa</taxon>
        <taxon>Chordata</taxon>
        <taxon>Craniata</taxon>
        <taxon>Vertebrata</taxon>
        <taxon>Euteleostomi</taxon>
        <taxon>Archelosauria</taxon>
        <taxon>Archosauria</taxon>
        <taxon>Dinosauria</taxon>
        <taxon>Saurischia</taxon>
        <taxon>Theropoda</taxon>
        <taxon>Coelurosauria</taxon>
        <taxon>Aves</taxon>
        <taxon>Neognathae</taxon>
        <taxon>Galloanserae</taxon>
        <taxon>Galliformes</taxon>
        <taxon>Phasianidae</taxon>
        <taxon>Phasianinae</taxon>
        <taxon>Pavo</taxon>
    </lineage>
</organism>
<feature type="coiled-coil region" evidence="2">
    <location>
        <begin position="411"/>
        <end position="459"/>
    </location>
</feature>
<dbReference type="GO" id="GO:0005856">
    <property type="term" value="C:cytoskeleton"/>
    <property type="evidence" value="ECO:0007669"/>
    <property type="project" value="TreeGrafter"/>
</dbReference>
<dbReference type="Ensembl" id="ENSPSTT00000003843.1">
    <property type="protein sequence ID" value="ENSPSTP00000003663.1"/>
    <property type="gene ID" value="ENSPSTG00000002573.1"/>
</dbReference>
<reference evidence="3" key="2">
    <citation type="submission" date="2025-09" db="UniProtKB">
        <authorList>
            <consortium name="Ensembl"/>
        </authorList>
    </citation>
    <scope>IDENTIFICATION</scope>
</reference>
<evidence type="ECO:0000256" key="2">
    <source>
        <dbReference type="SAM" id="Coils"/>
    </source>
</evidence>
<keyword evidence="4" id="KW-1185">Reference proteome</keyword>
<keyword evidence="1 2" id="KW-0175">Coiled coil</keyword>
<dbReference type="PANTHER" id="PTHR32083">
    <property type="entry name" value="CILIA AND FLAGELLA-ASSOCIATED PROTEIN 58-RELATED"/>
    <property type="match status" value="1"/>
</dbReference>
<accession>A0A8C9ERP8</accession>
<dbReference type="Proteomes" id="UP000694428">
    <property type="component" value="Unplaced"/>
</dbReference>
<dbReference type="AlphaFoldDB" id="A0A8C9ERP8"/>
<evidence type="ECO:0000313" key="3">
    <source>
        <dbReference type="Ensembl" id="ENSPSTP00000003663.1"/>
    </source>
</evidence>
<reference evidence="3" key="1">
    <citation type="submission" date="2025-08" db="UniProtKB">
        <authorList>
            <consortium name="Ensembl"/>
        </authorList>
    </citation>
    <scope>IDENTIFICATION</scope>
</reference>
<feature type="coiled-coil region" evidence="2">
    <location>
        <begin position="201"/>
        <end position="341"/>
    </location>
</feature>
<name>A0A8C9ERP8_PAVCR</name>
<sequence>MVSLIGKIGPIFYFLFTLSIGSLVAELKAKYTLLHETVRSLQESEIQLLQEAKRLSVDLEQQQHELEKAEQFPEESSSEVCRIRQQLLNCQNEYNAIKEREHKIQIRIKCLQEEKRLLEKEYERIPKQGEADKKTKKMKEDCDELHKEVIQRKAEVNAMKEGILSKQKLMLIDKKEMEKLLEVQDSLKDELVKILGVPVQLKKEAEKINQKKIDAENKNEDLNNQMQELNSTLEDIDNGTEKILQEREDVMKELDGKRALLESKEQECAALSKLLEIGREKELAILVERDSLNRALKERISEKKQQQETLINMQVEKDKELRNLKKMEQQLSMIYESLEQDKSQHKTLKLEVCMNTLIIRIPNFLELVSDMDARTLEECIAEEGRLFKEQEKCRNELSRLAHLTWLKVEEKEQKSREVQKVQIQLQNIIKEIKRKGLEIEEYKKRKRRIQKQLQGVANMCDVIKNERNKCIHLVHVAHQKTTEIKDRIKVKESERETLRNTLITQERELQKQHMKNKNNIAIKESLKNDCSKVVQVMFEMNEKKKQQVLDLDGLTNIVTRIEEEIAQLHKKYKRAIEEQTESGLLLRSREEEVCILYEKINAQEFLCRKGDIEMQAMDEKITFLKMKVAEKERRIKFWLKAIPMKRALDAELVVLQIQYSQCKDRIKEMEEIFVDPTNESRKRDLGGKDPSPPELQKKIEQLEVELVQKEEKLLETDVIYEHVARLTDRIRATAENGKQGMLLLATRINELQKKIKDRTQKMMALVAELSMKQALAIKLQQEMRDREEFLMIVSSRIDQGLPPPKETEIEWLKVLRNEKMHKEAAEKSTDCSLKTLPGHVLTTAEPRPTAYVPDDAYSLPVPRPYGALAPFKPSEPGSNMRHFRKPIIKPIEI</sequence>
<feature type="coiled-coil region" evidence="2">
    <location>
        <begin position="614"/>
        <end position="672"/>
    </location>
</feature>
<dbReference type="PANTHER" id="PTHR32083:SF34">
    <property type="entry name" value="COILED-COIL DOMAIN-CONTAINING PROTEIN 146"/>
    <property type="match status" value="1"/>
</dbReference>
<evidence type="ECO:0000256" key="1">
    <source>
        <dbReference type="ARBA" id="ARBA00023054"/>
    </source>
</evidence>
<feature type="coiled-coil region" evidence="2">
    <location>
        <begin position="551"/>
        <end position="578"/>
    </location>
</feature>